<evidence type="ECO:0000313" key="2">
    <source>
        <dbReference type="Proteomes" id="UP000475862"/>
    </source>
</evidence>
<accession>A0A6G0U4Q9</accession>
<evidence type="ECO:0000313" key="1">
    <source>
        <dbReference type="EMBL" id="KAE9544064.1"/>
    </source>
</evidence>
<organism evidence="1 2">
    <name type="scientific">Aphis glycines</name>
    <name type="common">Soybean aphid</name>
    <dbReference type="NCBI Taxonomy" id="307491"/>
    <lineage>
        <taxon>Eukaryota</taxon>
        <taxon>Metazoa</taxon>
        <taxon>Ecdysozoa</taxon>
        <taxon>Arthropoda</taxon>
        <taxon>Hexapoda</taxon>
        <taxon>Insecta</taxon>
        <taxon>Pterygota</taxon>
        <taxon>Neoptera</taxon>
        <taxon>Paraneoptera</taxon>
        <taxon>Hemiptera</taxon>
        <taxon>Sternorrhyncha</taxon>
        <taxon>Aphidomorpha</taxon>
        <taxon>Aphidoidea</taxon>
        <taxon>Aphididae</taxon>
        <taxon>Aphidini</taxon>
        <taxon>Aphis</taxon>
        <taxon>Aphis</taxon>
    </lineage>
</organism>
<dbReference type="AlphaFoldDB" id="A0A6G0U4Q9"/>
<sequence>METLPPQHPSKLKSPALPNLSLQNHGYVTDKAATRHNSSICMLHLLQLSENLVAVAISVHNHSIYLHHPMQILDVCQTCLVDKTLETLLLLHELPCLTPSGDSSPDPLFFVIYSSIGSPSLILDFNKFSRSWSSAYLANGFCISCRSDSYPFPHTAYFALCSFNISSFFFSSSFSFLRSRFLPVFLSRLIGISLSIESSSFKVDLFIC</sequence>
<comment type="caution">
    <text evidence="1">The sequence shown here is derived from an EMBL/GenBank/DDBJ whole genome shotgun (WGS) entry which is preliminary data.</text>
</comment>
<dbReference type="EMBL" id="VYZN01000003">
    <property type="protein sequence ID" value="KAE9544064.1"/>
    <property type="molecule type" value="Genomic_DNA"/>
</dbReference>
<proteinExistence type="predicted"/>
<protein>
    <submittedName>
        <fullName evidence="1">Uncharacterized protein</fullName>
    </submittedName>
</protein>
<dbReference type="Proteomes" id="UP000475862">
    <property type="component" value="Unassembled WGS sequence"/>
</dbReference>
<keyword evidence="2" id="KW-1185">Reference proteome</keyword>
<reference evidence="1 2" key="1">
    <citation type="submission" date="2019-08" db="EMBL/GenBank/DDBJ databases">
        <title>The genome of the soybean aphid Biotype 1, its phylome, world population structure and adaptation to the North American continent.</title>
        <authorList>
            <person name="Giordano R."/>
            <person name="Donthu R.K."/>
            <person name="Hernandez A.G."/>
            <person name="Wright C.L."/>
            <person name="Zimin A.V."/>
        </authorList>
    </citation>
    <scope>NUCLEOTIDE SEQUENCE [LARGE SCALE GENOMIC DNA]</scope>
    <source>
        <tissue evidence="1">Whole aphids</tissue>
    </source>
</reference>
<gene>
    <name evidence="1" type="ORF">AGLY_001753</name>
</gene>
<name>A0A6G0U4Q9_APHGL</name>